<keyword evidence="3" id="KW-1185">Reference proteome</keyword>
<dbReference type="InterPro" id="IPR029045">
    <property type="entry name" value="ClpP/crotonase-like_dom_sf"/>
</dbReference>
<dbReference type="RefSeq" id="WP_180285755.1">
    <property type="nucleotide sequence ID" value="NZ_JABFDB010000033.1"/>
</dbReference>
<dbReference type="PANTHER" id="PTHR43459">
    <property type="entry name" value="ENOYL-COA HYDRATASE"/>
    <property type="match status" value="1"/>
</dbReference>
<comment type="caution">
    <text evidence="2">The sequence shown here is derived from an EMBL/GenBank/DDBJ whole genome shotgun (WGS) entry which is preliminary data.</text>
</comment>
<comment type="similarity">
    <text evidence="1">Belongs to the enoyl-CoA hydratase/isomerase family.</text>
</comment>
<name>A0ABX2TMD3_9PROT</name>
<sequence>MTAASPSVTVDLAEGVAVVALNEPETRNALTPSLRDALMDALSELVASADCRIIVLTGTGAAFCAGGDLNSLPDHDPLAIRRRLARSHELLRLIVAGPKPVIAAVNGAAFGAGLSLAAACDVVLASPAARFGAVFGKVGLMGDMGLLWSLPQRIGTAATRRLLFTSAIIDAEAALGLGLVDRCVRDDALLEEARALAGELAEAPPVAVAATKAVLARGPAPLDQILAAELDHQTLLFSTDDFVEGRAAFKERRRARFTGH</sequence>
<dbReference type="Gene3D" id="3.90.226.10">
    <property type="entry name" value="2-enoyl-CoA Hydratase, Chain A, domain 1"/>
    <property type="match status" value="1"/>
</dbReference>
<dbReference type="InterPro" id="IPR014748">
    <property type="entry name" value="Enoyl-CoA_hydra_C"/>
</dbReference>
<accession>A0ABX2TMD3</accession>
<evidence type="ECO:0000313" key="3">
    <source>
        <dbReference type="Proteomes" id="UP000584642"/>
    </source>
</evidence>
<gene>
    <name evidence="2" type="ORF">HND93_30095</name>
</gene>
<dbReference type="Gene3D" id="1.10.12.10">
    <property type="entry name" value="Lyase 2-enoyl-coa Hydratase, Chain A, domain 2"/>
    <property type="match status" value="1"/>
</dbReference>
<dbReference type="PANTHER" id="PTHR43459:SF1">
    <property type="entry name" value="EG:BACN32G11.4 PROTEIN"/>
    <property type="match status" value="1"/>
</dbReference>
<reference evidence="2 3" key="1">
    <citation type="submission" date="2020-05" db="EMBL/GenBank/DDBJ databases">
        <title>Azospirillum oleiclasticum sp. nov, a nitrogen-fixing and heavy crude oil-emulsifying bacterium isolated from the crude oil of Yumen Oilfield.</title>
        <authorList>
            <person name="Wu D."/>
            <person name="Cai M."/>
            <person name="Zhang X."/>
        </authorList>
    </citation>
    <scope>NUCLEOTIDE SEQUENCE [LARGE SCALE GENOMIC DNA]</scope>
    <source>
        <strain evidence="2 3">ROY-1-1-2</strain>
    </source>
</reference>
<dbReference type="CDD" id="cd06558">
    <property type="entry name" value="crotonase-like"/>
    <property type="match status" value="1"/>
</dbReference>
<dbReference type="InterPro" id="IPR001753">
    <property type="entry name" value="Enoyl-CoA_hydra/iso"/>
</dbReference>
<dbReference type="Pfam" id="PF00378">
    <property type="entry name" value="ECH_1"/>
    <property type="match status" value="1"/>
</dbReference>
<evidence type="ECO:0000256" key="1">
    <source>
        <dbReference type="ARBA" id="ARBA00005254"/>
    </source>
</evidence>
<protein>
    <submittedName>
        <fullName evidence="2">Enoyl-CoA hydratase/isomerase family protein</fullName>
    </submittedName>
</protein>
<proteinExistence type="inferred from homology"/>
<evidence type="ECO:0000313" key="2">
    <source>
        <dbReference type="EMBL" id="NYZ23975.1"/>
    </source>
</evidence>
<dbReference type="Proteomes" id="UP000584642">
    <property type="component" value="Unassembled WGS sequence"/>
</dbReference>
<dbReference type="EMBL" id="JABFDB010000033">
    <property type="protein sequence ID" value="NYZ23975.1"/>
    <property type="molecule type" value="Genomic_DNA"/>
</dbReference>
<dbReference type="SUPFAM" id="SSF52096">
    <property type="entry name" value="ClpP/crotonase"/>
    <property type="match status" value="1"/>
</dbReference>
<organism evidence="2 3">
    <name type="scientific">Azospirillum oleiclasticum</name>
    <dbReference type="NCBI Taxonomy" id="2735135"/>
    <lineage>
        <taxon>Bacteria</taxon>
        <taxon>Pseudomonadati</taxon>
        <taxon>Pseudomonadota</taxon>
        <taxon>Alphaproteobacteria</taxon>
        <taxon>Rhodospirillales</taxon>
        <taxon>Azospirillaceae</taxon>
        <taxon>Azospirillum</taxon>
    </lineage>
</organism>